<dbReference type="GO" id="GO:0016020">
    <property type="term" value="C:membrane"/>
    <property type="evidence" value="ECO:0007669"/>
    <property type="project" value="InterPro"/>
</dbReference>
<accession>A0A6C0EXE6</accession>
<evidence type="ECO:0000256" key="1">
    <source>
        <dbReference type="ARBA" id="ARBA00022676"/>
    </source>
</evidence>
<dbReference type="GO" id="GO:0008107">
    <property type="term" value="F:galactoside 2-alpha-L-fucosyltransferase activity"/>
    <property type="evidence" value="ECO:0007669"/>
    <property type="project" value="InterPro"/>
</dbReference>
<dbReference type="EMBL" id="MN738927">
    <property type="protein sequence ID" value="QHT31915.1"/>
    <property type="molecule type" value="Genomic_DNA"/>
</dbReference>
<keyword evidence="2" id="KW-0808">Transferase</keyword>
<dbReference type="CDD" id="cd11301">
    <property type="entry name" value="Fut1_Fut2_like"/>
    <property type="match status" value="1"/>
</dbReference>
<protein>
    <recommendedName>
        <fullName evidence="4">Glycosyl transferase family 11</fullName>
    </recommendedName>
</protein>
<name>A0A6C0EXE6_9ZZZZ</name>
<reference evidence="3" key="1">
    <citation type="journal article" date="2020" name="Nature">
        <title>Giant virus diversity and host interactions through global metagenomics.</title>
        <authorList>
            <person name="Schulz F."/>
            <person name="Roux S."/>
            <person name="Paez-Espino D."/>
            <person name="Jungbluth S."/>
            <person name="Walsh D.A."/>
            <person name="Denef V.J."/>
            <person name="McMahon K.D."/>
            <person name="Konstantinidis K.T."/>
            <person name="Eloe-Fadrosh E.A."/>
            <person name="Kyrpides N.C."/>
            <person name="Woyke T."/>
        </authorList>
    </citation>
    <scope>NUCLEOTIDE SEQUENCE</scope>
    <source>
        <strain evidence="3">GVMAG-M-3300009155-48</strain>
    </source>
</reference>
<proteinExistence type="predicted"/>
<evidence type="ECO:0008006" key="4">
    <source>
        <dbReference type="Google" id="ProtNLM"/>
    </source>
</evidence>
<evidence type="ECO:0000256" key="2">
    <source>
        <dbReference type="ARBA" id="ARBA00022679"/>
    </source>
</evidence>
<evidence type="ECO:0000313" key="3">
    <source>
        <dbReference type="EMBL" id="QHT31915.1"/>
    </source>
</evidence>
<dbReference type="PANTHER" id="PTHR11927:SF9">
    <property type="entry name" value="L-FUCOSYLTRANSFERASE"/>
    <property type="match status" value="1"/>
</dbReference>
<dbReference type="Pfam" id="PF01531">
    <property type="entry name" value="Glyco_transf_11"/>
    <property type="match status" value="1"/>
</dbReference>
<dbReference type="InterPro" id="IPR002516">
    <property type="entry name" value="Glyco_trans_11"/>
</dbReference>
<sequence length="292" mass="35089">MQNAVFHSLGGGLGNQLFEIFTTISYALKYNKDFMFPYENKLPNCFIKYYRNTYWHNLFESIIHHTTYMNSSYTNDFIKDTPNRYNEINFTYDEIPNNENENLLLSGHFQSYKYFEENYDKIYNLLNLDNKINEIKNKYNSYFQDNKHIISMHFRLGDYKLKPSQHPILSQKYYEKSIQHILHSRNIDNPVIFVFCEEEDNYIIENIITDFMSLFPNIEFKKIHHEIEDWKQMLLMSCCNDNIIANSTFSWWGAYLNNHCDKIVTYPSLWFGIGNNTTLNDLIPSNWIMIQN</sequence>
<dbReference type="PANTHER" id="PTHR11927">
    <property type="entry name" value="GALACTOSIDE 2-L-FUCOSYLTRANSFERASE"/>
    <property type="match status" value="1"/>
</dbReference>
<dbReference type="GO" id="GO:0005975">
    <property type="term" value="P:carbohydrate metabolic process"/>
    <property type="evidence" value="ECO:0007669"/>
    <property type="project" value="InterPro"/>
</dbReference>
<dbReference type="AlphaFoldDB" id="A0A6C0EXE6"/>
<keyword evidence="1" id="KW-0328">Glycosyltransferase</keyword>
<organism evidence="3">
    <name type="scientific">viral metagenome</name>
    <dbReference type="NCBI Taxonomy" id="1070528"/>
    <lineage>
        <taxon>unclassified sequences</taxon>
        <taxon>metagenomes</taxon>
        <taxon>organismal metagenomes</taxon>
    </lineage>
</organism>